<dbReference type="EMBL" id="CP001649">
    <property type="protein sequence ID" value="ACS79418.1"/>
    <property type="molecule type" value="Genomic_DNA"/>
</dbReference>
<keyword evidence="1" id="KW-0812">Transmembrane</keyword>
<dbReference type="Pfam" id="PF18160">
    <property type="entry name" value="SLATT_5"/>
    <property type="match status" value="1"/>
</dbReference>
<feature type="transmembrane region" description="Helical" evidence="1">
    <location>
        <begin position="58"/>
        <end position="80"/>
    </location>
</feature>
<feature type="transmembrane region" description="Helical" evidence="1">
    <location>
        <begin position="32"/>
        <end position="52"/>
    </location>
</feature>
<dbReference type="NCBIfam" id="NF033631">
    <property type="entry name" value="SLATT_5"/>
    <property type="match status" value="1"/>
</dbReference>
<evidence type="ECO:0000313" key="3">
    <source>
        <dbReference type="EMBL" id="ACS79418.1"/>
    </source>
</evidence>
<feature type="domain" description="SMODS and SLOG-associating 2TM effector" evidence="2">
    <location>
        <begin position="1"/>
        <end position="192"/>
    </location>
</feature>
<evidence type="ECO:0000259" key="2">
    <source>
        <dbReference type="Pfam" id="PF18160"/>
    </source>
</evidence>
<reference evidence="3 4" key="1">
    <citation type="submission" date="2009-06" db="EMBL/GenBank/DDBJ databases">
        <title>Complete sequence of Desulfovibrio salexigens DSM 2638.</title>
        <authorList>
            <consortium name="US DOE Joint Genome Institute"/>
            <person name="Lucas S."/>
            <person name="Copeland A."/>
            <person name="Lapidus A."/>
            <person name="Glavina del Rio T."/>
            <person name="Tice H."/>
            <person name="Bruce D."/>
            <person name="Goodwin L."/>
            <person name="Pitluck S."/>
            <person name="Munk A.C."/>
            <person name="Brettin T."/>
            <person name="Detter J.C."/>
            <person name="Han C."/>
            <person name="Tapia R."/>
            <person name="Larimer F."/>
            <person name="Land M."/>
            <person name="Hauser L."/>
            <person name="Kyrpides N."/>
            <person name="Anderson I."/>
            <person name="Wall J.D."/>
            <person name="Arkin A.P."/>
            <person name="Dehal P."/>
            <person name="Chivian D."/>
            <person name="Giles B."/>
            <person name="Hazen T.C."/>
        </authorList>
    </citation>
    <scope>NUCLEOTIDE SEQUENCE [LARGE SCALE GENOMIC DNA]</scope>
    <source>
        <strain evidence="4">ATCC 14822 / DSM 2638 / NCIMB 8403 / VKM B-1763</strain>
    </source>
</reference>
<dbReference type="eggNOG" id="ENOG5032F09">
    <property type="taxonomic scope" value="Bacteria"/>
</dbReference>
<dbReference type="OrthoDB" id="5465212at2"/>
<sequence length="199" mass="22744">MKEKLESLSDNVWKTMKSRFTAAERTKRKHQALVFTISFLSIAQVIVAIGSLCGVDFPYIASAKIEFLTITVSIIILVIANQDSLGVLLNQSASYHRCSNKLHELLGRINAELENETVAKEIYLGFSKEYSEVLEFYDLNHDMNDFLKMASERSNVLDMSCLKRFRVCCKYYWSIYGMAFLYCAIPFILSYFVSIHNAG</sequence>
<keyword evidence="1" id="KW-1133">Transmembrane helix</keyword>
<keyword evidence="4" id="KW-1185">Reference proteome</keyword>
<evidence type="ECO:0000256" key="1">
    <source>
        <dbReference type="SAM" id="Phobius"/>
    </source>
</evidence>
<dbReference type="RefSeq" id="WP_015851236.1">
    <property type="nucleotide sequence ID" value="NC_012881.1"/>
</dbReference>
<gene>
    <name evidence="3" type="ordered locus">Desal_1356</name>
</gene>
<dbReference type="Proteomes" id="UP000002601">
    <property type="component" value="Chromosome"/>
</dbReference>
<protein>
    <recommendedName>
        <fullName evidence="2">SMODS and SLOG-associating 2TM effector domain-containing protein</fullName>
    </recommendedName>
</protein>
<evidence type="ECO:0000313" key="4">
    <source>
        <dbReference type="Proteomes" id="UP000002601"/>
    </source>
</evidence>
<accession>C6BRH8</accession>
<name>C6BRH8_MARSD</name>
<dbReference type="KEGG" id="dsa:Desal_1356"/>
<organism evidence="3 4">
    <name type="scientific">Maridesulfovibrio salexigens (strain ATCC 14822 / DSM 2638 / NCIMB 8403 / VKM B-1763)</name>
    <name type="common">Desulfovibrio salexigens</name>
    <dbReference type="NCBI Taxonomy" id="526222"/>
    <lineage>
        <taxon>Bacteria</taxon>
        <taxon>Pseudomonadati</taxon>
        <taxon>Thermodesulfobacteriota</taxon>
        <taxon>Desulfovibrionia</taxon>
        <taxon>Desulfovibrionales</taxon>
        <taxon>Desulfovibrionaceae</taxon>
        <taxon>Maridesulfovibrio</taxon>
    </lineage>
</organism>
<dbReference type="HOGENOM" id="CLU_1370236_0_0_7"/>
<proteinExistence type="predicted"/>
<dbReference type="InterPro" id="IPR041115">
    <property type="entry name" value="SLATT_5"/>
</dbReference>
<keyword evidence="1" id="KW-0472">Membrane</keyword>
<feature type="transmembrane region" description="Helical" evidence="1">
    <location>
        <begin position="171"/>
        <end position="193"/>
    </location>
</feature>
<dbReference type="AlphaFoldDB" id="C6BRH8"/>
<dbReference type="STRING" id="526222.Desal_1356"/>